<evidence type="ECO:0000256" key="8">
    <source>
        <dbReference type="ARBA" id="ARBA00022741"/>
    </source>
</evidence>
<dbReference type="InterPro" id="IPR004358">
    <property type="entry name" value="Sig_transdc_His_kin-like_C"/>
</dbReference>
<feature type="domain" description="HAMP" evidence="17">
    <location>
        <begin position="235"/>
        <end position="287"/>
    </location>
</feature>
<evidence type="ECO:0000256" key="9">
    <source>
        <dbReference type="ARBA" id="ARBA00022777"/>
    </source>
</evidence>
<comment type="subcellular location">
    <subcellularLocation>
        <location evidence="2">Cell membrane</location>
        <topology evidence="2">Multi-pass membrane protein</topology>
    </subcellularLocation>
</comment>
<dbReference type="PROSITE" id="PS50885">
    <property type="entry name" value="HAMP"/>
    <property type="match status" value="1"/>
</dbReference>
<evidence type="ECO:0000256" key="1">
    <source>
        <dbReference type="ARBA" id="ARBA00000085"/>
    </source>
</evidence>
<keyword evidence="19" id="KW-1185">Reference proteome</keyword>
<feature type="transmembrane region" description="Helical" evidence="15">
    <location>
        <begin position="213"/>
        <end position="232"/>
    </location>
</feature>
<dbReference type="RefSeq" id="WP_256310700.1">
    <property type="nucleotide sequence ID" value="NZ_JANGAC010000003.1"/>
</dbReference>
<dbReference type="InterPro" id="IPR036097">
    <property type="entry name" value="HisK_dim/P_sf"/>
</dbReference>
<dbReference type="InterPro" id="IPR050398">
    <property type="entry name" value="HssS/ArlS-like"/>
</dbReference>
<evidence type="ECO:0000259" key="16">
    <source>
        <dbReference type="PROSITE" id="PS50109"/>
    </source>
</evidence>
<protein>
    <recommendedName>
        <fullName evidence="3">histidine kinase</fullName>
        <ecNumber evidence="3">2.7.13.3</ecNumber>
    </recommendedName>
</protein>
<dbReference type="Gene3D" id="6.10.340.10">
    <property type="match status" value="1"/>
</dbReference>
<gene>
    <name evidence="18" type="ORF">NE686_05100</name>
</gene>
<name>A0ABT1S7J9_9FIRM</name>
<dbReference type="SUPFAM" id="SSF47384">
    <property type="entry name" value="Homodimeric domain of signal transducing histidine kinase"/>
    <property type="match status" value="1"/>
</dbReference>
<dbReference type="SMART" id="SM00387">
    <property type="entry name" value="HATPase_c"/>
    <property type="match status" value="1"/>
</dbReference>
<dbReference type="CDD" id="cd00075">
    <property type="entry name" value="HATPase"/>
    <property type="match status" value="1"/>
</dbReference>
<dbReference type="InterPro" id="IPR003661">
    <property type="entry name" value="HisK_dim/P_dom"/>
</dbReference>
<evidence type="ECO:0000256" key="7">
    <source>
        <dbReference type="ARBA" id="ARBA00022692"/>
    </source>
</evidence>
<keyword evidence="4" id="KW-1003">Cell membrane</keyword>
<dbReference type="CDD" id="cd00082">
    <property type="entry name" value="HisKA"/>
    <property type="match status" value="1"/>
</dbReference>
<keyword evidence="14" id="KW-0175">Coiled coil</keyword>
<keyword evidence="6" id="KW-0808">Transferase</keyword>
<evidence type="ECO:0000256" key="13">
    <source>
        <dbReference type="ARBA" id="ARBA00023136"/>
    </source>
</evidence>
<keyword evidence="8" id="KW-0547">Nucleotide-binding</keyword>
<evidence type="ECO:0000259" key="17">
    <source>
        <dbReference type="PROSITE" id="PS50885"/>
    </source>
</evidence>
<evidence type="ECO:0000256" key="14">
    <source>
        <dbReference type="SAM" id="Coils"/>
    </source>
</evidence>
<keyword evidence="9 18" id="KW-0418">Kinase</keyword>
<evidence type="ECO:0000256" key="10">
    <source>
        <dbReference type="ARBA" id="ARBA00022840"/>
    </source>
</evidence>
<dbReference type="SUPFAM" id="SSF158472">
    <property type="entry name" value="HAMP domain-like"/>
    <property type="match status" value="1"/>
</dbReference>
<dbReference type="PROSITE" id="PS50109">
    <property type="entry name" value="HIS_KIN"/>
    <property type="match status" value="1"/>
</dbReference>
<dbReference type="PANTHER" id="PTHR45528:SF1">
    <property type="entry name" value="SENSOR HISTIDINE KINASE CPXA"/>
    <property type="match status" value="1"/>
</dbReference>
<keyword evidence="13 15" id="KW-0472">Membrane</keyword>
<dbReference type="InterPro" id="IPR003594">
    <property type="entry name" value="HATPase_dom"/>
</dbReference>
<organism evidence="18 19">
    <name type="scientific">Tissierella carlieri</name>
    <dbReference type="NCBI Taxonomy" id="689904"/>
    <lineage>
        <taxon>Bacteria</taxon>
        <taxon>Bacillati</taxon>
        <taxon>Bacillota</taxon>
        <taxon>Tissierellia</taxon>
        <taxon>Tissierellales</taxon>
        <taxon>Tissierellaceae</taxon>
        <taxon>Tissierella</taxon>
    </lineage>
</organism>
<accession>A0ABT1S7J9</accession>
<dbReference type="Pfam" id="PF00512">
    <property type="entry name" value="HisKA"/>
    <property type="match status" value="1"/>
</dbReference>
<evidence type="ECO:0000256" key="6">
    <source>
        <dbReference type="ARBA" id="ARBA00022679"/>
    </source>
</evidence>
<dbReference type="InterPro" id="IPR005467">
    <property type="entry name" value="His_kinase_dom"/>
</dbReference>
<comment type="caution">
    <text evidence="18">The sequence shown here is derived from an EMBL/GenBank/DDBJ whole genome shotgun (WGS) entry which is preliminary data.</text>
</comment>
<evidence type="ECO:0000313" key="18">
    <source>
        <dbReference type="EMBL" id="MCQ4922453.1"/>
    </source>
</evidence>
<evidence type="ECO:0000256" key="11">
    <source>
        <dbReference type="ARBA" id="ARBA00022989"/>
    </source>
</evidence>
<feature type="domain" description="Histidine kinase" evidence="16">
    <location>
        <begin position="302"/>
        <end position="520"/>
    </location>
</feature>
<keyword evidence="10" id="KW-0067">ATP-binding</keyword>
<dbReference type="InterPro" id="IPR003660">
    <property type="entry name" value="HAMP_dom"/>
</dbReference>
<sequence length="520" mass="58936">MNNYISLIEKQVKKLLQKFKKLGLLLRYFFKKQFNRNIYTRILFINIICFVLCLTALIAFFDFSVKQVTYNQIQQELLRKAKRANFALLQKESWNQLTLSEYDSSNIAQKQQEKIKFLSDIFDAKITIFDKSANIVATSANQEIVPGSQVDKSFAKAISSGETITAKVINKETKELTFIAAVPMGDSNDIIINGILLEATPSKLDHNIAKMRLYLILVGIFVLIMIIFVSIYQAEHISKPISELSTAMAELNSGNYVTQQYHSALDEVKILIDQFNKLAEKMQKIQEENRSVEEERTRLFSEISHELRTPLTAVQGFVEAIQDGIVQDKDLLNKYLEIIYTQTVHINRLVDDMLQLSRLESGSIKLEKTPLNLITLAHRVIESMEALARSMNITIIFEKNIDQATIMGDIDRIEQIIRNLLQNAINASENGEIIVKIESSPSSVILMVRDNGIGISSDDLPHIWDRFYQSKSHRNIGKAKGGSGLGLVIVKQLVLLHNGKIDVESHLGIGTTFYVHFPAL</sequence>
<dbReference type="EMBL" id="JANGAC010000003">
    <property type="protein sequence ID" value="MCQ4922453.1"/>
    <property type="molecule type" value="Genomic_DNA"/>
</dbReference>
<dbReference type="Gene3D" id="1.10.287.130">
    <property type="match status" value="1"/>
</dbReference>
<dbReference type="SUPFAM" id="SSF55874">
    <property type="entry name" value="ATPase domain of HSP90 chaperone/DNA topoisomerase II/histidine kinase"/>
    <property type="match status" value="1"/>
</dbReference>
<dbReference type="Pfam" id="PF02518">
    <property type="entry name" value="HATPase_c"/>
    <property type="match status" value="1"/>
</dbReference>
<dbReference type="Gene3D" id="3.30.565.10">
    <property type="entry name" value="Histidine kinase-like ATPase, C-terminal domain"/>
    <property type="match status" value="1"/>
</dbReference>
<feature type="coiled-coil region" evidence="14">
    <location>
        <begin position="268"/>
        <end position="302"/>
    </location>
</feature>
<evidence type="ECO:0000256" key="5">
    <source>
        <dbReference type="ARBA" id="ARBA00022553"/>
    </source>
</evidence>
<dbReference type="GO" id="GO:0016301">
    <property type="term" value="F:kinase activity"/>
    <property type="evidence" value="ECO:0007669"/>
    <property type="project" value="UniProtKB-KW"/>
</dbReference>
<dbReference type="PRINTS" id="PR00344">
    <property type="entry name" value="BCTRLSENSOR"/>
</dbReference>
<keyword evidence="12" id="KW-0902">Two-component regulatory system</keyword>
<dbReference type="EC" id="2.7.13.3" evidence="3"/>
<feature type="transmembrane region" description="Helical" evidence="15">
    <location>
        <begin position="38"/>
        <end position="61"/>
    </location>
</feature>
<reference evidence="18 19" key="1">
    <citation type="submission" date="2022-06" db="EMBL/GenBank/DDBJ databases">
        <title>Isolation of gut microbiota from human fecal samples.</title>
        <authorList>
            <person name="Pamer E.G."/>
            <person name="Barat B."/>
            <person name="Waligurski E."/>
            <person name="Medina S."/>
            <person name="Paddock L."/>
            <person name="Mostad J."/>
        </authorList>
    </citation>
    <scope>NUCLEOTIDE SEQUENCE [LARGE SCALE GENOMIC DNA]</scope>
    <source>
        <strain evidence="18 19">DFI.7.95</strain>
    </source>
</reference>
<evidence type="ECO:0000313" key="19">
    <source>
        <dbReference type="Proteomes" id="UP001524478"/>
    </source>
</evidence>
<comment type="catalytic activity">
    <reaction evidence="1">
        <text>ATP + protein L-histidine = ADP + protein N-phospho-L-histidine.</text>
        <dbReference type="EC" id="2.7.13.3"/>
    </reaction>
</comment>
<evidence type="ECO:0000256" key="2">
    <source>
        <dbReference type="ARBA" id="ARBA00004651"/>
    </source>
</evidence>
<evidence type="ECO:0000256" key="3">
    <source>
        <dbReference type="ARBA" id="ARBA00012438"/>
    </source>
</evidence>
<dbReference type="PANTHER" id="PTHR45528">
    <property type="entry name" value="SENSOR HISTIDINE KINASE CPXA"/>
    <property type="match status" value="1"/>
</dbReference>
<keyword evidence="7 15" id="KW-0812">Transmembrane</keyword>
<evidence type="ECO:0000256" key="4">
    <source>
        <dbReference type="ARBA" id="ARBA00022475"/>
    </source>
</evidence>
<evidence type="ECO:0000256" key="12">
    <source>
        <dbReference type="ARBA" id="ARBA00023012"/>
    </source>
</evidence>
<proteinExistence type="predicted"/>
<keyword evidence="5" id="KW-0597">Phosphoprotein</keyword>
<keyword evidence="11 15" id="KW-1133">Transmembrane helix</keyword>
<dbReference type="SMART" id="SM00388">
    <property type="entry name" value="HisKA"/>
    <property type="match status" value="1"/>
</dbReference>
<dbReference type="Proteomes" id="UP001524478">
    <property type="component" value="Unassembled WGS sequence"/>
</dbReference>
<dbReference type="InterPro" id="IPR036890">
    <property type="entry name" value="HATPase_C_sf"/>
</dbReference>
<evidence type="ECO:0000256" key="15">
    <source>
        <dbReference type="SAM" id="Phobius"/>
    </source>
</evidence>